<keyword evidence="4" id="KW-0547">Nucleotide-binding</keyword>
<dbReference type="GO" id="GO:0003924">
    <property type="term" value="F:GTPase activity"/>
    <property type="evidence" value="ECO:0007669"/>
    <property type="project" value="InterPro"/>
</dbReference>
<evidence type="ECO:0000256" key="1">
    <source>
        <dbReference type="ARBA" id="ARBA00012391"/>
    </source>
</evidence>
<dbReference type="SUPFAM" id="SSF50465">
    <property type="entry name" value="EF-Tu/eEF-1alpha/eIF2-gamma C-terminal domain"/>
    <property type="match status" value="1"/>
</dbReference>
<dbReference type="InterPro" id="IPR009000">
    <property type="entry name" value="Transl_B-barrel_sf"/>
</dbReference>
<dbReference type="GO" id="GO:0004781">
    <property type="term" value="F:sulfate adenylyltransferase (ATP) activity"/>
    <property type="evidence" value="ECO:0007669"/>
    <property type="project" value="UniProtKB-EC"/>
</dbReference>
<keyword evidence="2 8" id="KW-0808">Transferase</keyword>
<dbReference type="InterPro" id="IPR031157">
    <property type="entry name" value="G_TR_CS"/>
</dbReference>
<dbReference type="InterPro" id="IPR044139">
    <property type="entry name" value="CysN_NoDQ_III"/>
</dbReference>
<dbReference type="InterPro" id="IPR009001">
    <property type="entry name" value="Transl_elong_EF1A/Init_IF2_C"/>
</dbReference>
<keyword evidence="5" id="KW-0067">ATP-binding</keyword>
<accession>A0A229FSP8</accession>
<evidence type="ECO:0000313" key="8">
    <source>
        <dbReference type="EMBL" id="OXL14429.1"/>
    </source>
</evidence>
<dbReference type="OrthoDB" id="9804504at2"/>
<dbReference type="CDD" id="cd04166">
    <property type="entry name" value="CysN_ATPS"/>
    <property type="match status" value="1"/>
</dbReference>
<organism evidence="8 9">
    <name type="scientific">Polynucleobacter cosmopolitanus</name>
    <dbReference type="NCBI Taxonomy" id="351345"/>
    <lineage>
        <taxon>Bacteria</taxon>
        <taxon>Pseudomonadati</taxon>
        <taxon>Pseudomonadota</taxon>
        <taxon>Betaproteobacteria</taxon>
        <taxon>Burkholderiales</taxon>
        <taxon>Burkholderiaceae</taxon>
        <taxon>Polynucleobacter</taxon>
    </lineage>
</organism>
<evidence type="ECO:0000256" key="3">
    <source>
        <dbReference type="ARBA" id="ARBA00022695"/>
    </source>
</evidence>
<dbReference type="PROSITE" id="PS00301">
    <property type="entry name" value="G_TR_1"/>
    <property type="match status" value="1"/>
</dbReference>
<sequence length="445" mass="48536">MEQLHNKNTHGVVRFITCGSVDDGKSTLIGRLLYDTKAVLTDQIQALTKTKHARVTASDAAIDLALLTDGLEAEREQGITIDVAYRYFSTVKRKFIVADAPGHEQYTRNMVTGASQADVAILLVDATRLDTSKSNISLLAQTKRHAAIVKMLGLKHIAVAVNKIDLLNFDEEVFKKIKEEILNLANTLKLPTPQVFPVSALLGDNIVNPSKNFNWYQGPTLLAWLEGLDISSEKSGVNLRFPVQYVARQDGSAAEDFRGYLGRVESGEIHQGQQVTILPAGSVATVAEIYISNGLNSFGQNTSVEMAKAGDVIALTFSEDVDVSRGDMIIAQDNSSDLLTKQLIADICWLDHDALSTSRKYILRHTTNTVFTKVKNIIQILDIETLSQAVEADSLGVNMIGRVELALQKPIAADLFDESLATGSFVLIDEATNHTVAAGMIREAL</sequence>
<evidence type="ECO:0000313" key="9">
    <source>
        <dbReference type="Proteomes" id="UP000215188"/>
    </source>
</evidence>
<name>A0A229FSP8_9BURK</name>
<dbReference type="InterPro" id="IPR011779">
    <property type="entry name" value="SO4_adenylTrfase_lsu"/>
</dbReference>
<feature type="domain" description="Tr-type G" evidence="7">
    <location>
        <begin position="10"/>
        <end position="245"/>
    </location>
</feature>
<dbReference type="CDD" id="cd04095">
    <property type="entry name" value="CysN_NoDQ_III"/>
    <property type="match status" value="1"/>
</dbReference>
<keyword evidence="9" id="KW-1185">Reference proteome</keyword>
<dbReference type="InterPro" id="IPR027417">
    <property type="entry name" value="P-loop_NTPase"/>
</dbReference>
<comment type="caution">
    <text evidence="8">The sequence shown here is derived from an EMBL/GenBank/DDBJ whole genome shotgun (WGS) entry which is preliminary data.</text>
</comment>
<reference evidence="8 9" key="1">
    <citation type="submission" date="2017-06" db="EMBL/GenBank/DDBJ databases">
        <title>Reclassification of a Polynucleobacter cosmopolitanus strain isolated from tropical Lake Victoria as Polynucleobacter victoriensis comb. nov.</title>
        <authorList>
            <person name="Hahn M.W."/>
        </authorList>
    </citation>
    <scope>NUCLEOTIDE SEQUENCE [LARGE SCALE GENOMIC DNA]</scope>
    <source>
        <strain evidence="8 9">MWH-MoIso2</strain>
    </source>
</reference>
<keyword evidence="6" id="KW-0342">GTP-binding</keyword>
<dbReference type="Gene3D" id="2.40.30.10">
    <property type="entry name" value="Translation factors"/>
    <property type="match status" value="2"/>
</dbReference>
<dbReference type="Pfam" id="PF22594">
    <property type="entry name" value="GTP-eEF1A_C"/>
    <property type="match status" value="1"/>
</dbReference>
<dbReference type="InterPro" id="IPR050100">
    <property type="entry name" value="TRAFAC_GTPase_members"/>
</dbReference>
<dbReference type="InterPro" id="IPR044138">
    <property type="entry name" value="CysN_II"/>
</dbReference>
<dbReference type="EMBL" id="NJGG01000003">
    <property type="protein sequence ID" value="OXL14429.1"/>
    <property type="molecule type" value="Genomic_DNA"/>
</dbReference>
<evidence type="ECO:0000259" key="7">
    <source>
        <dbReference type="PROSITE" id="PS51722"/>
    </source>
</evidence>
<gene>
    <name evidence="8" type="ORF">AOC33_07855</name>
</gene>
<dbReference type="Pfam" id="PF00009">
    <property type="entry name" value="GTP_EFTU"/>
    <property type="match status" value="1"/>
</dbReference>
<dbReference type="CDD" id="cd03695">
    <property type="entry name" value="CysN_NodQ_II"/>
    <property type="match status" value="1"/>
</dbReference>
<dbReference type="GO" id="GO:0005525">
    <property type="term" value="F:GTP binding"/>
    <property type="evidence" value="ECO:0007669"/>
    <property type="project" value="UniProtKB-KW"/>
</dbReference>
<dbReference type="InterPro" id="IPR041757">
    <property type="entry name" value="CysN_GTP-bd"/>
</dbReference>
<protein>
    <recommendedName>
        <fullName evidence="1">sulfate adenylyltransferase</fullName>
        <ecNumber evidence="1">2.7.7.4</ecNumber>
    </recommendedName>
</protein>
<evidence type="ECO:0000256" key="4">
    <source>
        <dbReference type="ARBA" id="ARBA00022741"/>
    </source>
</evidence>
<keyword evidence="3 8" id="KW-0548">Nucleotidyltransferase</keyword>
<dbReference type="InterPro" id="IPR000795">
    <property type="entry name" value="T_Tr_GTP-bd_dom"/>
</dbReference>
<dbReference type="FunFam" id="3.40.50.300:FF:000119">
    <property type="entry name" value="Sulfate adenylyltransferase subunit 1"/>
    <property type="match status" value="1"/>
</dbReference>
<evidence type="ECO:0000256" key="6">
    <source>
        <dbReference type="ARBA" id="ARBA00023134"/>
    </source>
</evidence>
<dbReference type="PRINTS" id="PR00315">
    <property type="entry name" value="ELONGATNFCT"/>
</dbReference>
<dbReference type="AlphaFoldDB" id="A0A229FSP8"/>
<dbReference type="GO" id="GO:0006790">
    <property type="term" value="P:sulfur compound metabolic process"/>
    <property type="evidence" value="ECO:0007669"/>
    <property type="project" value="InterPro"/>
</dbReference>
<dbReference type="SUPFAM" id="SSF52540">
    <property type="entry name" value="P-loop containing nucleoside triphosphate hydrolases"/>
    <property type="match status" value="1"/>
</dbReference>
<dbReference type="PANTHER" id="PTHR23115">
    <property type="entry name" value="TRANSLATION FACTOR"/>
    <property type="match status" value="1"/>
</dbReference>
<dbReference type="Gene3D" id="3.40.50.300">
    <property type="entry name" value="P-loop containing nucleotide triphosphate hydrolases"/>
    <property type="match status" value="1"/>
</dbReference>
<dbReference type="EC" id="2.7.7.4" evidence="1"/>
<dbReference type="Proteomes" id="UP000215188">
    <property type="component" value="Unassembled WGS sequence"/>
</dbReference>
<dbReference type="InterPro" id="IPR054696">
    <property type="entry name" value="GTP-eEF1A_C"/>
</dbReference>
<dbReference type="PROSITE" id="PS51722">
    <property type="entry name" value="G_TR_2"/>
    <property type="match status" value="1"/>
</dbReference>
<evidence type="ECO:0000256" key="2">
    <source>
        <dbReference type="ARBA" id="ARBA00022679"/>
    </source>
</evidence>
<dbReference type="SUPFAM" id="SSF50447">
    <property type="entry name" value="Translation proteins"/>
    <property type="match status" value="1"/>
</dbReference>
<proteinExistence type="predicted"/>
<dbReference type="RefSeq" id="WP_089516473.1">
    <property type="nucleotide sequence ID" value="NZ_NJGG01000003.1"/>
</dbReference>
<dbReference type="GO" id="GO:0005524">
    <property type="term" value="F:ATP binding"/>
    <property type="evidence" value="ECO:0007669"/>
    <property type="project" value="UniProtKB-KW"/>
</dbReference>
<dbReference type="NCBIfam" id="TIGR02034">
    <property type="entry name" value="CysN"/>
    <property type="match status" value="1"/>
</dbReference>
<evidence type="ECO:0000256" key="5">
    <source>
        <dbReference type="ARBA" id="ARBA00022840"/>
    </source>
</evidence>